<evidence type="ECO:0000256" key="4">
    <source>
        <dbReference type="PROSITE-ProRule" id="PRU00091"/>
    </source>
</evidence>
<sequence length="264" mass="30466">MSCNYCYGPFRLFLREKRCPSCGFSYCDRCLNNKIFVKQLNAEKKVCVKCSKYNSSGEVHLIPPPDYYRKIHRRKKESESKSCENNNDTKTQPDNKNKKRQNVKSSNVSNKNGNAADENSPSTSNYHQRINQCSSENESNSEKSEDDEDLSEESDDDFNDEDIEMERSSILDLKITHPHLYDTKNIKKETKSTDEILRDAIKQLQEGLGDKLEAFRKRPPKCTICSTKALVRCKGCVSTFCMRCFDMHSDEVCVAYETLETHEN</sequence>
<keyword evidence="3" id="KW-0862">Zinc</keyword>
<accession>A0AAJ6ZDY5</accession>
<dbReference type="GO" id="GO:0008270">
    <property type="term" value="F:zinc ion binding"/>
    <property type="evidence" value="ECO:0007669"/>
    <property type="project" value="UniProtKB-KW"/>
</dbReference>
<dbReference type="KEGG" id="pxu:106120021"/>
<keyword evidence="1" id="KW-0479">Metal-binding</keyword>
<dbReference type="PANTHER" id="PTHR46603">
    <property type="entry name" value="ABSCISSION/NOCUT CHECKPOINT REGULATOR"/>
    <property type="match status" value="1"/>
</dbReference>
<gene>
    <name evidence="7" type="primary">LOC106120021</name>
</gene>
<dbReference type="CDD" id="cd00065">
    <property type="entry name" value="FYVE_like_SF"/>
    <property type="match status" value="1"/>
</dbReference>
<reference evidence="7" key="1">
    <citation type="submission" date="2025-08" db="UniProtKB">
        <authorList>
            <consortium name="RefSeq"/>
        </authorList>
    </citation>
    <scope>IDENTIFICATION</scope>
</reference>
<dbReference type="Proteomes" id="UP000694872">
    <property type="component" value="Unplaced"/>
</dbReference>
<dbReference type="GeneID" id="106120021"/>
<feature type="compositionally biased region" description="Acidic residues" evidence="5">
    <location>
        <begin position="144"/>
        <end position="161"/>
    </location>
</feature>
<keyword evidence="2 4" id="KW-0863">Zinc-finger</keyword>
<dbReference type="AlphaFoldDB" id="A0AAJ6ZDY5"/>
<feature type="compositionally biased region" description="Polar residues" evidence="5">
    <location>
        <begin position="117"/>
        <end position="133"/>
    </location>
</feature>
<evidence type="ECO:0000256" key="3">
    <source>
        <dbReference type="ARBA" id="ARBA00022833"/>
    </source>
</evidence>
<dbReference type="InterPro" id="IPR017455">
    <property type="entry name" value="Znf_FYVE-rel"/>
</dbReference>
<dbReference type="RefSeq" id="XP_013170632.1">
    <property type="nucleotide sequence ID" value="XM_013315178.1"/>
</dbReference>
<evidence type="ECO:0000256" key="1">
    <source>
        <dbReference type="ARBA" id="ARBA00022723"/>
    </source>
</evidence>
<dbReference type="PROSITE" id="PS50178">
    <property type="entry name" value="ZF_FYVE"/>
    <property type="match status" value="1"/>
</dbReference>
<dbReference type="SUPFAM" id="SSF57903">
    <property type="entry name" value="FYVE/PHD zinc finger"/>
    <property type="match status" value="1"/>
</dbReference>
<name>A0AAJ6ZDY5_PAPXU</name>
<dbReference type="InterPro" id="IPR013083">
    <property type="entry name" value="Znf_RING/FYVE/PHD"/>
</dbReference>
<dbReference type="InterPro" id="IPR011011">
    <property type="entry name" value="Znf_FYVE_PHD"/>
</dbReference>
<evidence type="ECO:0000256" key="5">
    <source>
        <dbReference type="SAM" id="MobiDB-lite"/>
    </source>
</evidence>
<feature type="compositionally biased region" description="Low complexity" evidence="5">
    <location>
        <begin position="103"/>
        <end position="114"/>
    </location>
</feature>
<evidence type="ECO:0000256" key="2">
    <source>
        <dbReference type="ARBA" id="ARBA00022771"/>
    </source>
</evidence>
<proteinExistence type="predicted"/>
<organism evidence="7">
    <name type="scientific">Papilio xuthus</name>
    <name type="common">Asian swallowtail butterfly</name>
    <dbReference type="NCBI Taxonomy" id="66420"/>
    <lineage>
        <taxon>Eukaryota</taxon>
        <taxon>Metazoa</taxon>
        <taxon>Ecdysozoa</taxon>
        <taxon>Arthropoda</taxon>
        <taxon>Hexapoda</taxon>
        <taxon>Insecta</taxon>
        <taxon>Pterygota</taxon>
        <taxon>Neoptera</taxon>
        <taxon>Endopterygota</taxon>
        <taxon>Lepidoptera</taxon>
        <taxon>Glossata</taxon>
        <taxon>Ditrysia</taxon>
        <taxon>Papilionoidea</taxon>
        <taxon>Papilionidae</taxon>
        <taxon>Papilioninae</taxon>
        <taxon>Papilio</taxon>
    </lineage>
</organism>
<feature type="region of interest" description="Disordered" evidence="5">
    <location>
        <begin position="73"/>
        <end position="161"/>
    </location>
</feature>
<evidence type="ECO:0000259" key="6">
    <source>
        <dbReference type="PROSITE" id="PS50178"/>
    </source>
</evidence>
<dbReference type="PANTHER" id="PTHR46603:SF1">
    <property type="entry name" value="ABSCISSION_NOCUT CHECKPOINT REGULATOR"/>
    <property type="match status" value="1"/>
</dbReference>
<protein>
    <submittedName>
        <fullName evidence="7">Vacuolar protein sorting-associated protein 27-like</fullName>
    </submittedName>
</protein>
<feature type="domain" description="FYVE-type" evidence="6">
    <location>
        <begin position="1"/>
        <end position="55"/>
    </location>
</feature>
<evidence type="ECO:0000313" key="7">
    <source>
        <dbReference type="RefSeq" id="XP_013170632.1"/>
    </source>
</evidence>
<dbReference type="Gene3D" id="3.30.40.10">
    <property type="entry name" value="Zinc/RING finger domain, C3HC4 (zinc finger)"/>
    <property type="match status" value="1"/>
</dbReference>